<feature type="region of interest" description="Disordered" evidence="1">
    <location>
        <begin position="1"/>
        <end position="41"/>
    </location>
</feature>
<keyword evidence="3" id="KW-1185">Reference proteome</keyword>
<evidence type="ECO:0000313" key="2">
    <source>
        <dbReference type="EMBL" id="EDX17868.1"/>
    </source>
</evidence>
<organism evidence="2 3">
    <name type="scientific">Drosophila simulans</name>
    <name type="common">Fruit fly</name>
    <dbReference type="NCBI Taxonomy" id="7240"/>
    <lineage>
        <taxon>Eukaryota</taxon>
        <taxon>Metazoa</taxon>
        <taxon>Ecdysozoa</taxon>
        <taxon>Arthropoda</taxon>
        <taxon>Hexapoda</taxon>
        <taxon>Insecta</taxon>
        <taxon>Pterygota</taxon>
        <taxon>Neoptera</taxon>
        <taxon>Endopterygota</taxon>
        <taxon>Diptera</taxon>
        <taxon>Brachycera</taxon>
        <taxon>Muscomorpha</taxon>
        <taxon>Ephydroidea</taxon>
        <taxon>Drosophilidae</taxon>
        <taxon>Drosophila</taxon>
        <taxon>Sophophora</taxon>
    </lineage>
</organism>
<feature type="compositionally biased region" description="Low complexity" evidence="1">
    <location>
        <begin position="7"/>
        <end position="30"/>
    </location>
</feature>
<dbReference type="HOGENOM" id="CLU_210562_0_0_1"/>
<dbReference type="AlphaFoldDB" id="B4R4L4"/>
<reference evidence="2 3" key="1">
    <citation type="journal article" date="2007" name="Nature">
        <title>Evolution of genes and genomes on the Drosophila phylogeny.</title>
        <authorList>
            <consortium name="Drosophila 12 Genomes Consortium"/>
            <person name="Clark A.G."/>
            <person name="Eisen M.B."/>
            <person name="Smith D.R."/>
            <person name="Bergman C.M."/>
            <person name="Oliver B."/>
            <person name="Markow T.A."/>
            <person name="Kaufman T.C."/>
            <person name="Kellis M."/>
            <person name="Gelbart W."/>
            <person name="Iyer V.N."/>
            <person name="Pollard D.A."/>
            <person name="Sackton T.B."/>
            <person name="Larracuente A.M."/>
            <person name="Singh N.D."/>
            <person name="Abad J.P."/>
            <person name="Abt D.N."/>
            <person name="Adryan B."/>
            <person name="Aguade M."/>
            <person name="Akashi H."/>
            <person name="Anderson W.W."/>
            <person name="Aquadro C.F."/>
            <person name="Ardell D.H."/>
            <person name="Arguello R."/>
            <person name="Artieri C.G."/>
            <person name="Barbash D.A."/>
            <person name="Barker D."/>
            <person name="Barsanti P."/>
            <person name="Batterham P."/>
            <person name="Batzoglou S."/>
            <person name="Begun D."/>
            <person name="Bhutkar A."/>
            <person name="Blanco E."/>
            <person name="Bosak S.A."/>
            <person name="Bradley R.K."/>
            <person name="Brand A.D."/>
            <person name="Brent M.R."/>
            <person name="Brooks A.N."/>
            <person name="Brown R.H."/>
            <person name="Butlin R.K."/>
            <person name="Caggese C."/>
            <person name="Calvi B.R."/>
            <person name="Bernardo de Carvalho A."/>
            <person name="Caspi A."/>
            <person name="Castrezana S."/>
            <person name="Celniker S.E."/>
            <person name="Chang J.L."/>
            <person name="Chapple C."/>
            <person name="Chatterji S."/>
            <person name="Chinwalla A."/>
            <person name="Civetta A."/>
            <person name="Clifton S.W."/>
            <person name="Comeron J.M."/>
            <person name="Costello J.C."/>
            <person name="Coyne J.A."/>
            <person name="Daub J."/>
            <person name="David R.G."/>
            <person name="Delcher A.L."/>
            <person name="Delehaunty K."/>
            <person name="Do C.B."/>
            <person name="Ebling H."/>
            <person name="Edwards K."/>
            <person name="Eickbush T."/>
            <person name="Evans J.D."/>
            <person name="Filipski A."/>
            <person name="Findeiss S."/>
            <person name="Freyhult E."/>
            <person name="Fulton L."/>
            <person name="Fulton R."/>
            <person name="Garcia A.C."/>
            <person name="Gardiner A."/>
            <person name="Garfield D.A."/>
            <person name="Garvin B.E."/>
            <person name="Gibson G."/>
            <person name="Gilbert D."/>
            <person name="Gnerre S."/>
            <person name="Godfrey J."/>
            <person name="Good R."/>
            <person name="Gotea V."/>
            <person name="Gravely B."/>
            <person name="Greenberg A.J."/>
            <person name="Griffiths-Jones S."/>
            <person name="Gross S."/>
            <person name="Guigo R."/>
            <person name="Gustafson E.A."/>
            <person name="Haerty W."/>
            <person name="Hahn M.W."/>
            <person name="Halligan D.L."/>
            <person name="Halpern A.L."/>
            <person name="Halter G.M."/>
            <person name="Han M.V."/>
            <person name="Heger A."/>
            <person name="Hillier L."/>
            <person name="Hinrichs A.S."/>
            <person name="Holmes I."/>
            <person name="Hoskins R.A."/>
            <person name="Hubisz M.J."/>
            <person name="Hultmark D."/>
            <person name="Huntley M.A."/>
            <person name="Jaffe D.B."/>
            <person name="Jagadeeshan S."/>
            <person name="Jeck W.R."/>
            <person name="Johnson J."/>
            <person name="Jones C.D."/>
            <person name="Jordan W.C."/>
            <person name="Karpen G.H."/>
            <person name="Kataoka E."/>
            <person name="Keightley P.D."/>
            <person name="Kheradpour P."/>
            <person name="Kirkness E.F."/>
            <person name="Koerich L.B."/>
            <person name="Kristiansen K."/>
            <person name="Kudrna D."/>
            <person name="Kulathinal R.J."/>
            <person name="Kumar S."/>
            <person name="Kwok R."/>
            <person name="Lander E."/>
            <person name="Langley C.H."/>
            <person name="Lapoint R."/>
            <person name="Lazzaro B.P."/>
            <person name="Lee S.J."/>
            <person name="Levesque L."/>
            <person name="Li R."/>
            <person name="Lin C.F."/>
            <person name="Lin M.F."/>
            <person name="Lindblad-Toh K."/>
            <person name="Llopart A."/>
            <person name="Long M."/>
            <person name="Low L."/>
            <person name="Lozovsky E."/>
            <person name="Lu J."/>
            <person name="Luo M."/>
            <person name="Machado C.A."/>
            <person name="Makalowski W."/>
            <person name="Marzo M."/>
            <person name="Matsuda M."/>
            <person name="Matzkin L."/>
            <person name="McAllister B."/>
            <person name="McBride C.S."/>
            <person name="McKernan B."/>
            <person name="McKernan K."/>
            <person name="Mendez-Lago M."/>
            <person name="Minx P."/>
            <person name="Mollenhauer M.U."/>
            <person name="Montooth K."/>
            <person name="Mount S.M."/>
            <person name="Mu X."/>
            <person name="Myers E."/>
            <person name="Negre B."/>
            <person name="Newfeld S."/>
            <person name="Nielsen R."/>
            <person name="Noor M.A."/>
            <person name="O'Grady P."/>
            <person name="Pachter L."/>
            <person name="Papaceit M."/>
            <person name="Parisi M.J."/>
            <person name="Parisi M."/>
            <person name="Parts L."/>
            <person name="Pedersen J.S."/>
            <person name="Pesole G."/>
            <person name="Phillippy A.M."/>
            <person name="Ponting C.P."/>
            <person name="Pop M."/>
            <person name="Porcelli D."/>
            <person name="Powell J.R."/>
            <person name="Prohaska S."/>
            <person name="Pruitt K."/>
            <person name="Puig M."/>
            <person name="Quesneville H."/>
            <person name="Ram K.R."/>
            <person name="Rand D."/>
            <person name="Rasmussen M.D."/>
            <person name="Reed L.K."/>
            <person name="Reenan R."/>
            <person name="Reily A."/>
            <person name="Remington K.A."/>
            <person name="Rieger T.T."/>
            <person name="Ritchie M.G."/>
            <person name="Robin C."/>
            <person name="Rogers Y.H."/>
            <person name="Rohde C."/>
            <person name="Rozas J."/>
            <person name="Rubenfield M.J."/>
            <person name="Ruiz A."/>
            <person name="Russo S."/>
            <person name="Salzberg S.L."/>
            <person name="Sanchez-Gracia A."/>
            <person name="Saranga D.J."/>
            <person name="Sato H."/>
            <person name="Schaeffer S.W."/>
            <person name="Schatz M.C."/>
            <person name="Schlenke T."/>
            <person name="Schwartz R."/>
            <person name="Segarra C."/>
            <person name="Singh R.S."/>
            <person name="Sirot L."/>
            <person name="Sirota M."/>
            <person name="Sisneros N.B."/>
            <person name="Smith C.D."/>
            <person name="Smith T.F."/>
            <person name="Spieth J."/>
            <person name="Stage D.E."/>
            <person name="Stark A."/>
            <person name="Stephan W."/>
            <person name="Strausberg R.L."/>
            <person name="Strempel S."/>
            <person name="Sturgill D."/>
            <person name="Sutton G."/>
            <person name="Sutton G.G."/>
            <person name="Tao W."/>
            <person name="Teichmann S."/>
            <person name="Tobari Y.N."/>
            <person name="Tomimura Y."/>
            <person name="Tsolas J.M."/>
            <person name="Valente V.L."/>
            <person name="Venter E."/>
            <person name="Venter J.C."/>
            <person name="Vicario S."/>
            <person name="Vieira F.G."/>
            <person name="Vilella A.J."/>
            <person name="Villasante A."/>
            <person name="Walenz B."/>
            <person name="Wang J."/>
            <person name="Wasserman M."/>
            <person name="Watts T."/>
            <person name="Wilson D."/>
            <person name="Wilson R.K."/>
            <person name="Wing R.A."/>
            <person name="Wolfner M.F."/>
            <person name="Wong A."/>
            <person name="Wong G.K."/>
            <person name="Wu C.I."/>
            <person name="Wu G."/>
            <person name="Yamamoto D."/>
            <person name="Yang H.P."/>
            <person name="Yang S.P."/>
            <person name="Yorke J.A."/>
            <person name="Yoshida K."/>
            <person name="Zdobnov E."/>
            <person name="Zhang P."/>
            <person name="Zhang Y."/>
            <person name="Zimin A.V."/>
            <person name="Baldwin J."/>
            <person name="Abdouelleil A."/>
            <person name="Abdulkadir J."/>
            <person name="Abebe A."/>
            <person name="Abera B."/>
            <person name="Abreu J."/>
            <person name="Acer S.C."/>
            <person name="Aftuck L."/>
            <person name="Alexander A."/>
            <person name="An P."/>
            <person name="Anderson E."/>
            <person name="Anderson S."/>
            <person name="Arachi H."/>
            <person name="Azer M."/>
            <person name="Bachantsang P."/>
            <person name="Barry A."/>
            <person name="Bayul T."/>
            <person name="Berlin A."/>
            <person name="Bessette D."/>
            <person name="Bloom T."/>
            <person name="Blye J."/>
            <person name="Boguslavskiy L."/>
            <person name="Bonnet C."/>
            <person name="Boukhgalter B."/>
            <person name="Bourzgui I."/>
            <person name="Brown A."/>
            <person name="Cahill P."/>
            <person name="Channer S."/>
            <person name="Cheshatsang Y."/>
            <person name="Chuda L."/>
            <person name="Citroen M."/>
            <person name="Collymore A."/>
            <person name="Cooke P."/>
            <person name="Costello M."/>
            <person name="D'Aco K."/>
            <person name="Daza R."/>
            <person name="De Haan G."/>
            <person name="DeGray S."/>
            <person name="DeMaso C."/>
            <person name="Dhargay N."/>
            <person name="Dooley K."/>
            <person name="Dooley E."/>
            <person name="Doricent M."/>
            <person name="Dorje P."/>
            <person name="Dorjee K."/>
            <person name="Dupes A."/>
            <person name="Elong R."/>
            <person name="Falk J."/>
            <person name="Farina A."/>
            <person name="Faro S."/>
            <person name="Ferguson D."/>
            <person name="Fisher S."/>
            <person name="Foley C.D."/>
            <person name="Franke A."/>
            <person name="Friedrich D."/>
            <person name="Gadbois L."/>
            <person name="Gearin G."/>
            <person name="Gearin C.R."/>
            <person name="Giannoukos G."/>
            <person name="Goode T."/>
            <person name="Graham J."/>
            <person name="Grandbois E."/>
            <person name="Grewal S."/>
            <person name="Gyaltsen K."/>
            <person name="Hafez N."/>
            <person name="Hagos B."/>
            <person name="Hall J."/>
            <person name="Henson C."/>
            <person name="Hollinger A."/>
            <person name="Honan T."/>
            <person name="Huard M.D."/>
            <person name="Hughes L."/>
            <person name="Hurhula B."/>
            <person name="Husby M.E."/>
            <person name="Kamat A."/>
            <person name="Kanga B."/>
            <person name="Kashin S."/>
            <person name="Khazanovich D."/>
            <person name="Kisner P."/>
            <person name="Lance K."/>
            <person name="Lara M."/>
            <person name="Lee W."/>
            <person name="Lennon N."/>
            <person name="Letendre F."/>
            <person name="LeVine R."/>
            <person name="Lipovsky A."/>
            <person name="Liu X."/>
            <person name="Liu J."/>
            <person name="Liu S."/>
            <person name="Lokyitsang T."/>
            <person name="Lokyitsang Y."/>
            <person name="Lubonja R."/>
            <person name="Lui A."/>
            <person name="MacDonald P."/>
            <person name="Magnisalis V."/>
            <person name="Maru K."/>
            <person name="Matthews C."/>
            <person name="McCusker W."/>
            <person name="McDonough S."/>
            <person name="Mehta T."/>
            <person name="Meldrim J."/>
            <person name="Meneus L."/>
            <person name="Mihai O."/>
            <person name="Mihalev A."/>
            <person name="Mihova T."/>
            <person name="Mittelman R."/>
            <person name="Mlenga V."/>
            <person name="Montmayeur A."/>
            <person name="Mulrain L."/>
            <person name="Navidi A."/>
            <person name="Naylor J."/>
            <person name="Negash T."/>
            <person name="Nguyen T."/>
            <person name="Nguyen N."/>
            <person name="Nicol R."/>
            <person name="Norbu C."/>
            <person name="Norbu N."/>
            <person name="Novod N."/>
            <person name="O'Neill B."/>
            <person name="Osman S."/>
            <person name="Markiewicz E."/>
            <person name="Oyono O.L."/>
            <person name="Patti C."/>
            <person name="Phunkhang P."/>
            <person name="Pierre F."/>
            <person name="Priest M."/>
            <person name="Raghuraman S."/>
            <person name="Rege F."/>
            <person name="Reyes R."/>
            <person name="Rise C."/>
            <person name="Rogov P."/>
            <person name="Ross K."/>
            <person name="Ryan E."/>
            <person name="Settipalli S."/>
            <person name="Shea T."/>
            <person name="Sherpa N."/>
            <person name="Shi L."/>
            <person name="Shih D."/>
            <person name="Sparrow T."/>
            <person name="Spaulding J."/>
            <person name="Stalker J."/>
            <person name="Stange-Thomann N."/>
            <person name="Stavropoulos S."/>
            <person name="Stone C."/>
            <person name="Strader C."/>
            <person name="Tesfaye S."/>
            <person name="Thomson T."/>
            <person name="Thoulutsang Y."/>
            <person name="Thoulutsang D."/>
            <person name="Topham K."/>
            <person name="Topping I."/>
            <person name="Tsamla T."/>
            <person name="Vassiliev H."/>
            <person name="Vo A."/>
            <person name="Wangchuk T."/>
            <person name="Wangdi T."/>
            <person name="Weiand M."/>
            <person name="Wilkinson J."/>
            <person name="Wilson A."/>
            <person name="Yadav S."/>
            <person name="Young G."/>
            <person name="Yu Q."/>
            <person name="Zembek L."/>
            <person name="Zhong D."/>
            <person name="Zimmer A."/>
            <person name="Zwirko Z."/>
            <person name="Jaffe D.B."/>
            <person name="Alvarez P."/>
            <person name="Brockman W."/>
            <person name="Butler J."/>
            <person name="Chin C."/>
            <person name="Gnerre S."/>
            <person name="Grabherr M."/>
            <person name="Kleber M."/>
            <person name="Mauceli E."/>
            <person name="MacCallum I."/>
        </authorList>
    </citation>
    <scope>NUCLEOTIDE SEQUENCE [LARGE SCALE GENOMIC DNA]</scope>
    <source>
        <strain evidence="3">white501</strain>
    </source>
</reference>
<protein>
    <submittedName>
        <fullName evidence="2">GD17151</fullName>
    </submittedName>
</protein>
<gene>
    <name evidence="2" type="primary">Dsim\GD17151</name>
    <name evidence="2" type="ORF">Dsim_GD17151</name>
</gene>
<sequence length="59" mass="6925">MVAVSPQQLQQQQRQQQHWCNNSSSSSNNNMYNEQLQRRPHLRSRDKVIGLLCQKVFGV</sequence>
<name>B4R4L4_DROSI</name>
<evidence type="ECO:0000256" key="1">
    <source>
        <dbReference type="SAM" id="MobiDB-lite"/>
    </source>
</evidence>
<dbReference type="Proteomes" id="UP000000304">
    <property type="component" value="Chromosome X"/>
</dbReference>
<accession>B4R4L4</accession>
<dbReference type="EMBL" id="CM000366">
    <property type="protein sequence ID" value="EDX17868.1"/>
    <property type="molecule type" value="Genomic_DNA"/>
</dbReference>
<evidence type="ECO:0000313" key="3">
    <source>
        <dbReference type="Proteomes" id="UP000000304"/>
    </source>
</evidence>
<proteinExistence type="predicted"/>